<dbReference type="GO" id="GO:0005634">
    <property type="term" value="C:nucleus"/>
    <property type="evidence" value="ECO:0007669"/>
    <property type="project" value="TreeGrafter"/>
</dbReference>
<dbReference type="Pfam" id="PF03184">
    <property type="entry name" value="DDE_1"/>
    <property type="match status" value="1"/>
</dbReference>
<evidence type="ECO:0000259" key="2">
    <source>
        <dbReference type="Pfam" id="PF03184"/>
    </source>
</evidence>
<reference evidence="4" key="1">
    <citation type="journal article" date="2020" name="Curr. Biol.">
        <title>Chromatin organization in early land plants reveals an ancestral association between H3K27me3, transposons, and constitutive heterochromatin.</title>
        <authorList>
            <person name="Montgomery S.A."/>
            <person name="Tanizawa Y."/>
            <person name="Galik B."/>
            <person name="Wang N."/>
            <person name="Ito T."/>
            <person name="Mochizuki T."/>
            <person name="Akimcheva S."/>
            <person name="Bowman J.L."/>
            <person name="Cognat V."/>
            <person name="Marechal-Drouard L."/>
            <person name="Ekker H."/>
            <person name="Hong S.F."/>
            <person name="Kohchi T."/>
            <person name="Lin S.S."/>
            <person name="Liu L.D."/>
            <person name="Nakamura Y."/>
            <person name="Valeeva L.R."/>
            <person name="Shakirov E.V."/>
            <person name="Shippen D.E."/>
            <person name="Wei W.L."/>
            <person name="Yagura M."/>
            <person name="Yamaoka S."/>
            <person name="Yamato K.T."/>
            <person name="Liu C."/>
            <person name="Berger F."/>
        </authorList>
    </citation>
    <scope>NUCLEOTIDE SEQUENCE [LARGE SCALE GENOMIC DNA]</scope>
    <source>
        <strain evidence="4">Tak-1</strain>
    </source>
</reference>
<dbReference type="InterPro" id="IPR050863">
    <property type="entry name" value="CenT-Element_Derived"/>
</dbReference>
<feature type="region of interest" description="Disordered" evidence="1">
    <location>
        <begin position="282"/>
        <end position="307"/>
    </location>
</feature>
<accession>A0AAF6AY12</accession>
<evidence type="ECO:0000313" key="3">
    <source>
        <dbReference type="EMBL" id="BBN04646.1"/>
    </source>
</evidence>
<evidence type="ECO:0000313" key="4">
    <source>
        <dbReference type="Proteomes" id="UP001162541"/>
    </source>
</evidence>
<dbReference type="InterPro" id="IPR004875">
    <property type="entry name" value="DDE_SF_endonuclease_dom"/>
</dbReference>
<name>A0AAF6AY12_MARPO</name>
<dbReference type="Gene3D" id="3.30.420.10">
    <property type="entry name" value="Ribonuclease H-like superfamily/Ribonuclease H"/>
    <property type="match status" value="1"/>
</dbReference>
<dbReference type="InterPro" id="IPR036397">
    <property type="entry name" value="RNaseH_sf"/>
</dbReference>
<evidence type="ECO:0000256" key="1">
    <source>
        <dbReference type="SAM" id="MobiDB-lite"/>
    </source>
</evidence>
<dbReference type="PANTHER" id="PTHR19303">
    <property type="entry name" value="TRANSPOSON"/>
    <property type="match status" value="1"/>
</dbReference>
<dbReference type="PANTHER" id="PTHR19303:SF73">
    <property type="entry name" value="PROTEIN PDC2"/>
    <property type="match status" value="1"/>
</dbReference>
<proteinExistence type="predicted"/>
<dbReference type="EMBL" id="AP019868">
    <property type="protein sequence ID" value="BBN04646.1"/>
    <property type="molecule type" value="Genomic_DNA"/>
</dbReference>
<organism evidence="3 4">
    <name type="scientific">Marchantia polymorpha subsp. ruderalis</name>
    <dbReference type="NCBI Taxonomy" id="1480154"/>
    <lineage>
        <taxon>Eukaryota</taxon>
        <taxon>Viridiplantae</taxon>
        <taxon>Streptophyta</taxon>
        <taxon>Embryophyta</taxon>
        <taxon>Marchantiophyta</taxon>
        <taxon>Marchantiopsida</taxon>
        <taxon>Marchantiidae</taxon>
        <taxon>Marchantiales</taxon>
        <taxon>Marchantiaceae</taxon>
        <taxon>Marchantia</taxon>
    </lineage>
</organism>
<dbReference type="AlphaFoldDB" id="A0AAF6AY12"/>
<sequence>MDETGLFYEYAPDRTIAQYQLEGLKMSKKRFTIAFTANADGSHKLEHFFIGHAKQPRCFKKKTASQLGFLYRNNKKAWMTGMLFQKWLKNFDAKMKEANRSILLLLDNASGHISVELENIVVLLLPPNTTSKLQPMDAGIIAAFKGRYRRLYIQRTIDIEEAGVTDLYKLNQLTTMDWAKAAWNEITPVTIHNCFRHAKVSRPLHTISHLDHVMNALQVAPEAHENEDVTDVEADAIEHEIAAGIQAMCVAAPMPVRDFINPAGEEESSLEDLTDEELVQMLSNESTEEEDPEEDQVTDPPQKTTKEKLSYLTEVIKLLSLSNPSHA</sequence>
<gene>
    <name evidence="3" type="ORF">Mp_3g06440</name>
</gene>
<feature type="domain" description="DDE-1" evidence="2">
    <location>
        <begin position="28"/>
        <end position="195"/>
    </location>
</feature>
<protein>
    <recommendedName>
        <fullName evidence="2">DDE-1 domain-containing protein</fullName>
    </recommendedName>
</protein>
<feature type="compositionally biased region" description="Acidic residues" evidence="1">
    <location>
        <begin position="286"/>
        <end position="297"/>
    </location>
</feature>
<dbReference type="Proteomes" id="UP001162541">
    <property type="component" value="Chromosome 3"/>
</dbReference>
<dbReference type="GO" id="GO:0003677">
    <property type="term" value="F:DNA binding"/>
    <property type="evidence" value="ECO:0007669"/>
    <property type="project" value="TreeGrafter"/>
</dbReference>